<evidence type="ECO:0000256" key="2">
    <source>
        <dbReference type="SAM" id="Phobius"/>
    </source>
</evidence>
<name>A0A1Y5HXX5_OSTTA</name>
<evidence type="ECO:0000256" key="1">
    <source>
        <dbReference type="SAM" id="MobiDB-lite"/>
    </source>
</evidence>
<dbReference type="AlphaFoldDB" id="A0A1Y5HXX5"/>
<accession>A0A1Y5HXX5</accession>
<gene>
    <name evidence="3" type="ORF">BE221DRAFT_3269</name>
</gene>
<proteinExistence type="predicted"/>
<feature type="transmembrane region" description="Helical" evidence="2">
    <location>
        <begin position="53"/>
        <end position="75"/>
    </location>
</feature>
<keyword evidence="2" id="KW-0812">Transmembrane</keyword>
<feature type="compositionally biased region" description="Basic and acidic residues" evidence="1">
    <location>
        <begin position="134"/>
        <end position="154"/>
    </location>
</feature>
<keyword evidence="2" id="KW-1133">Transmembrane helix</keyword>
<sequence length="197" mass="21534">MSSFAPTPRTRRANGRGWRVSSALVVGCAATALAFGGSETTRAIGVDVDVVSGVARALSMPFAVVSFADASRVVSRRHTGRYDRRRAVEQTKRRFSKFLRHRPGEGGGEDDGDDKDDDDDDDDDDEDDNDEGCGSDKRGKKLDEAACKKREERERKRREREESDEDYGFGSLFEDITDGDAAEADGGGSSPEDADDE</sequence>
<protein>
    <submittedName>
        <fullName evidence="3">Uncharacterized protein</fullName>
    </submittedName>
</protein>
<dbReference type="EMBL" id="KZ155839">
    <property type="protein sequence ID" value="OUS42126.1"/>
    <property type="molecule type" value="Genomic_DNA"/>
</dbReference>
<dbReference type="Proteomes" id="UP000195557">
    <property type="component" value="Unassembled WGS sequence"/>
</dbReference>
<feature type="region of interest" description="Disordered" evidence="1">
    <location>
        <begin position="93"/>
        <end position="197"/>
    </location>
</feature>
<organism evidence="3">
    <name type="scientific">Ostreococcus tauri</name>
    <name type="common">Marine green alga</name>
    <dbReference type="NCBI Taxonomy" id="70448"/>
    <lineage>
        <taxon>Eukaryota</taxon>
        <taxon>Viridiplantae</taxon>
        <taxon>Chlorophyta</taxon>
        <taxon>Mamiellophyceae</taxon>
        <taxon>Mamiellales</taxon>
        <taxon>Bathycoccaceae</taxon>
        <taxon>Ostreococcus</taxon>
    </lineage>
</organism>
<reference evidence="3" key="1">
    <citation type="submission" date="2017-04" db="EMBL/GenBank/DDBJ databases">
        <title>Population genomics of picophytoplankton unveils novel chromosome hypervariability.</title>
        <authorList>
            <consortium name="DOE Joint Genome Institute"/>
            <person name="Blanc-Mathieu R."/>
            <person name="Krasovec M."/>
            <person name="Hebrard M."/>
            <person name="Yau S."/>
            <person name="Desgranges E."/>
            <person name="Martin J."/>
            <person name="Schackwitz W."/>
            <person name="Kuo A."/>
            <person name="Salin G."/>
            <person name="Donnadieu C."/>
            <person name="Desdevises Y."/>
            <person name="Sanchez-Ferandin S."/>
            <person name="Moreau H."/>
            <person name="Rivals E."/>
            <person name="Grigoriev I.V."/>
            <person name="Grimsley N."/>
            <person name="Eyre-Walker A."/>
            <person name="Piganeau G."/>
        </authorList>
    </citation>
    <scope>NUCLEOTIDE SEQUENCE [LARGE SCALE GENOMIC DNA]</scope>
    <source>
        <strain evidence="3">RCC 1115</strain>
    </source>
</reference>
<keyword evidence="2" id="KW-0472">Membrane</keyword>
<evidence type="ECO:0000313" key="3">
    <source>
        <dbReference type="EMBL" id="OUS42126.1"/>
    </source>
</evidence>
<feature type="compositionally biased region" description="Acidic residues" evidence="1">
    <location>
        <begin position="107"/>
        <end position="133"/>
    </location>
</feature>